<dbReference type="PANTHER" id="PTHR45929">
    <property type="entry name" value="JAK PATHWAY SIGNAL TRANSDUCTION ADAPTOR MOLECULE"/>
    <property type="match status" value="1"/>
</dbReference>
<feature type="region of interest" description="Disordered" evidence="3">
    <location>
        <begin position="77"/>
        <end position="114"/>
    </location>
</feature>
<dbReference type="CDD" id="cd00174">
    <property type="entry name" value="SH3"/>
    <property type="match status" value="1"/>
</dbReference>
<dbReference type="PROSITE" id="PS50002">
    <property type="entry name" value="SH3"/>
    <property type="match status" value="1"/>
</dbReference>
<evidence type="ECO:0000313" key="5">
    <source>
        <dbReference type="Proteomes" id="UP000504637"/>
    </source>
</evidence>
<dbReference type="AlphaFoldDB" id="A0A6J3MCJ1"/>
<evidence type="ECO:0000256" key="1">
    <source>
        <dbReference type="ARBA" id="ARBA00022443"/>
    </source>
</evidence>
<evidence type="ECO:0000256" key="2">
    <source>
        <dbReference type="PROSITE-ProRule" id="PRU00192"/>
    </source>
</evidence>
<keyword evidence="5" id="KW-1185">Reference proteome</keyword>
<dbReference type="InterPro" id="IPR001452">
    <property type="entry name" value="SH3_domain"/>
</dbReference>
<accession>A0A6J3MCJ1</accession>
<dbReference type="OrthoDB" id="6250593at2759"/>
<feature type="compositionally biased region" description="Pro residues" evidence="3">
    <location>
        <begin position="100"/>
        <end position="114"/>
    </location>
</feature>
<name>A0A6J3MCJ1_9PEZI</name>
<evidence type="ECO:0000259" key="4">
    <source>
        <dbReference type="PROSITE" id="PS50002"/>
    </source>
</evidence>
<reference evidence="6" key="1">
    <citation type="submission" date="2020-01" db="EMBL/GenBank/DDBJ databases">
        <authorList>
            <consortium name="DOE Joint Genome Institute"/>
            <person name="Haridas S."/>
            <person name="Albert R."/>
            <person name="Binder M."/>
            <person name="Bloem J."/>
            <person name="Labutti K."/>
            <person name="Salamov A."/>
            <person name="Andreopoulos B."/>
            <person name="Baker S.E."/>
            <person name="Barry K."/>
            <person name="Bills G."/>
            <person name="Bluhm B.H."/>
            <person name="Cannon C."/>
            <person name="Castanera R."/>
            <person name="Culley D.E."/>
            <person name="Daum C."/>
            <person name="Ezra D."/>
            <person name="Gonzalez J.B."/>
            <person name="Henrissat B."/>
            <person name="Kuo A."/>
            <person name="Liang C."/>
            <person name="Lipzen A."/>
            <person name="Lutzoni F."/>
            <person name="Magnuson J."/>
            <person name="Mondo S."/>
            <person name="Nolan M."/>
            <person name="Ohm R."/>
            <person name="Pangilinan J."/>
            <person name="Park H.-J."/>
            <person name="Ramirez L."/>
            <person name="Alfaro M."/>
            <person name="Sun H."/>
            <person name="Tritt A."/>
            <person name="Yoshinaga Y."/>
            <person name="Zwiers L.-H."/>
            <person name="Turgeon B.G."/>
            <person name="Goodwin S.B."/>
            <person name="Spatafora J.W."/>
            <person name="Crous P.W."/>
            <person name="Grigoriev I.V."/>
        </authorList>
    </citation>
    <scope>NUCLEOTIDE SEQUENCE</scope>
    <source>
        <strain evidence="6">CBS 342.82</strain>
    </source>
</reference>
<feature type="domain" description="SH3" evidence="4">
    <location>
        <begin position="117"/>
        <end position="178"/>
    </location>
</feature>
<proteinExistence type="predicted"/>
<feature type="compositionally biased region" description="Polar residues" evidence="3">
    <location>
        <begin position="82"/>
        <end position="93"/>
    </location>
</feature>
<dbReference type="Gene3D" id="2.30.30.40">
    <property type="entry name" value="SH3 Domains"/>
    <property type="match status" value="1"/>
</dbReference>
<evidence type="ECO:0000256" key="3">
    <source>
        <dbReference type="SAM" id="MobiDB-lite"/>
    </source>
</evidence>
<dbReference type="SMART" id="SM00326">
    <property type="entry name" value="SH3"/>
    <property type="match status" value="1"/>
</dbReference>
<dbReference type="RefSeq" id="XP_033462777.1">
    <property type="nucleotide sequence ID" value="XM_033606337.1"/>
</dbReference>
<dbReference type="GeneID" id="54364137"/>
<organism evidence="6">
    <name type="scientific">Dissoconium aciculare CBS 342.82</name>
    <dbReference type="NCBI Taxonomy" id="1314786"/>
    <lineage>
        <taxon>Eukaryota</taxon>
        <taxon>Fungi</taxon>
        <taxon>Dikarya</taxon>
        <taxon>Ascomycota</taxon>
        <taxon>Pezizomycotina</taxon>
        <taxon>Dothideomycetes</taxon>
        <taxon>Dothideomycetidae</taxon>
        <taxon>Mycosphaerellales</taxon>
        <taxon>Dissoconiaceae</taxon>
        <taxon>Dissoconium</taxon>
    </lineage>
</organism>
<keyword evidence="1 2" id="KW-0728">SH3 domain</keyword>
<dbReference type="InterPro" id="IPR050670">
    <property type="entry name" value="STAM"/>
</dbReference>
<sequence>MQTAAVNRSIRTIKAELEYLCDASIITPQTLSNLLSQIPPQTALHAPLSVGAVPSNTSAFAPQPPTAALNNLNLQNQQRNNDSSNEKTGNFYGQQQNQTPQPPPPAYNTPPPAVNWPALAQATALYAYTSPDAGDLELQPNDQISVTEYLNAEWWKGKNTRTGREGIFPRSYVKVNEEKGAAPVNPHGNNYGNAPLEVSQVGNGTGEAPNKGSEMGKKFGKKLGNAAIFGAGATIGGNIVNSIF</sequence>
<dbReference type="Pfam" id="PF00018">
    <property type="entry name" value="SH3_1"/>
    <property type="match status" value="1"/>
</dbReference>
<protein>
    <submittedName>
        <fullName evidence="6">SH3-domain-containing protein</fullName>
    </submittedName>
</protein>
<reference evidence="6" key="2">
    <citation type="submission" date="2020-04" db="EMBL/GenBank/DDBJ databases">
        <authorList>
            <consortium name="NCBI Genome Project"/>
        </authorList>
    </citation>
    <scope>NUCLEOTIDE SEQUENCE</scope>
    <source>
        <strain evidence="6">CBS 342.82</strain>
    </source>
</reference>
<evidence type="ECO:0000313" key="6">
    <source>
        <dbReference type="RefSeq" id="XP_033462777.1"/>
    </source>
</evidence>
<reference evidence="6" key="3">
    <citation type="submission" date="2025-08" db="UniProtKB">
        <authorList>
            <consortium name="RefSeq"/>
        </authorList>
    </citation>
    <scope>IDENTIFICATION</scope>
    <source>
        <strain evidence="6">CBS 342.82</strain>
    </source>
</reference>
<dbReference type="InterPro" id="IPR036028">
    <property type="entry name" value="SH3-like_dom_sf"/>
</dbReference>
<dbReference type="Proteomes" id="UP000504637">
    <property type="component" value="Unplaced"/>
</dbReference>
<gene>
    <name evidence="6" type="ORF">K489DRAFT_387574</name>
</gene>
<dbReference type="SUPFAM" id="SSF50044">
    <property type="entry name" value="SH3-domain"/>
    <property type="match status" value="1"/>
</dbReference>
<dbReference type="PANTHER" id="PTHR45929:SF7">
    <property type="entry name" value="LAS SEVENTEEN-BINDING PROTEIN 1"/>
    <property type="match status" value="1"/>
</dbReference>